<reference evidence="1" key="1">
    <citation type="submission" date="2021-01" db="EMBL/GenBank/DDBJ databases">
        <authorList>
            <person name="Corre E."/>
            <person name="Pelletier E."/>
            <person name="Niang G."/>
            <person name="Scheremetjew M."/>
            <person name="Finn R."/>
            <person name="Kale V."/>
            <person name="Holt S."/>
            <person name="Cochrane G."/>
            <person name="Meng A."/>
            <person name="Brown T."/>
            <person name="Cohen L."/>
        </authorList>
    </citation>
    <scope>NUCLEOTIDE SEQUENCE</scope>
    <source>
        <strain evidence="1">RCC3387</strain>
    </source>
</reference>
<gene>
    <name evidence="1" type="ORF">BRAN1462_LOCUS23346</name>
</gene>
<dbReference type="InterPro" id="IPR018490">
    <property type="entry name" value="cNMP-bd_dom_sf"/>
</dbReference>
<evidence type="ECO:0000313" key="1">
    <source>
        <dbReference type="EMBL" id="CAD9560856.1"/>
    </source>
</evidence>
<accession>A0A7S2K0H6</accession>
<evidence type="ECO:0008006" key="2">
    <source>
        <dbReference type="Google" id="ProtNLM"/>
    </source>
</evidence>
<sequence length="301" mass="33754">MPMNSSERFFAVTIDLLGLIGFSTFVSSITTSMTQLRSLSQAKAQEDYDLRLFLHNNSISLELKTAVMNFASSYKHVLKTKTDYGSIDVICNLPLRLQRLMLNEMYFPIFRRHPCFGSLISLDQPFAEDLVKNALSDRALHKGEALFLTDDLAEGMYFVANSSEMVSKAPLLCYRRLAVEIDIASGQWMCEAAIMMEGWRFRGDCHAHRRADISVLTTSKFLNLLGKYATAGSVAVTFISHYAALFLETPPSVEAVLWYSGIWSDQAQAEAMMLQARDAAGVTVQRGNAPFRLLWTRSNLS</sequence>
<dbReference type="Gene3D" id="2.60.120.10">
    <property type="entry name" value="Jelly Rolls"/>
    <property type="match status" value="1"/>
</dbReference>
<dbReference type="SUPFAM" id="SSF51206">
    <property type="entry name" value="cAMP-binding domain-like"/>
    <property type="match status" value="1"/>
</dbReference>
<dbReference type="EMBL" id="HBGW01036868">
    <property type="protein sequence ID" value="CAD9560856.1"/>
    <property type="molecule type" value="Transcribed_RNA"/>
</dbReference>
<protein>
    <recommendedName>
        <fullName evidence="2">Cyclic nucleotide-binding domain-containing protein</fullName>
    </recommendedName>
</protein>
<dbReference type="InterPro" id="IPR014710">
    <property type="entry name" value="RmlC-like_jellyroll"/>
</dbReference>
<organism evidence="1">
    <name type="scientific">Zooxanthella nutricula</name>
    <dbReference type="NCBI Taxonomy" id="1333877"/>
    <lineage>
        <taxon>Eukaryota</taxon>
        <taxon>Sar</taxon>
        <taxon>Alveolata</taxon>
        <taxon>Dinophyceae</taxon>
        <taxon>Peridiniales</taxon>
        <taxon>Peridiniales incertae sedis</taxon>
        <taxon>Zooxanthella</taxon>
    </lineage>
</organism>
<dbReference type="AlphaFoldDB" id="A0A7S2K0H6"/>
<name>A0A7S2K0H6_9DINO</name>
<proteinExistence type="predicted"/>